<gene>
    <name evidence="2" type="ordered locus">TherJR_2872</name>
</gene>
<dbReference type="EMBL" id="CP002028">
    <property type="protein sequence ID" value="ADG83704.1"/>
    <property type="molecule type" value="Genomic_DNA"/>
</dbReference>
<dbReference type="InterPro" id="IPR043519">
    <property type="entry name" value="NT_sf"/>
</dbReference>
<dbReference type="RefSeq" id="WP_013121694.1">
    <property type="nucleotide sequence ID" value="NC_014152.1"/>
</dbReference>
<dbReference type="eggNOG" id="COG1708">
    <property type="taxonomic scope" value="Bacteria"/>
</dbReference>
<dbReference type="Proteomes" id="UP000002377">
    <property type="component" value="Chromosome"/>
</dbReference>
<dbReference type="PANTHER" id="PTHR43449:SF1">
    <property type="entry name" value="POLYMERASE BETA NUCLEOTIDYLTRANSFERASE DOMAIN-CONTAINING PROTEIN"/>
    <property type="match status" value="1"/>
</dbReference>
<dbReference type="PANTHER" id="PTHR43449">
    <property type="entry name" value="NUCLEOTIDYLTRANSFERASE"/>
    <property type="match status" value="1"/>
</dbReference>
<dbReference type="Gene3D" id="3.30.460.10">
    <property type="entry name" value="Beta Polymerase, domain 2"/>
    <property type="match status" value="1"/>
</dbReference>
<sequence length="110" mass="12360">MVKRNVEVTINRYLAVLKARNIPIDKAILFGSYATGVADNDSDIDLALVSRNFGKDYFNEGVRLKLLTVDIDPDISPRPYSLDDYRKAKSGEFLFDEIIIKGKVVYDSGV</sequence>
<dbReference type="SUPFAM" id="SSF81301">
    <property type="entry name" value="Nucleotidyltransferase"/>
    <property type="match status" value="1"/>
</dbReference>
<feature type="domain" description="Polymerase beta nucleotidyltransferase" evidence="1">
    <location>
        <begin position="21"/>
        <end position="107"/>
    </location>
</feature>
<proteinExistence type="predicted"/>
<name>D5XD28_THEPJ</name>
<dbReference type="Pfam" id="PF18765">
    <property type="entry name" value="Polbeta"/>
    <property type="match status" value="1"/>
</dbReference>
<dbReference type="AlphaFoldDB" id="D5XD28"/>
<evidence type="ECO:0000313" key="2">
    <source>
        <dbReference type="EMBL" id="ADG83704.1"/>
    </source>
</evidence>
<dbReference type="KEGG" id="tjr:TherJR_2872"/>
<dbReference type="HOGENOM" id="CLU_130257_9_4_9"/>
<evidence type="ECO:0000259" key="1">
    <source>
        <dbReference type="Pfam" id="PF18765"/>
    </source>
</evidence>
<keyword evidence="3" id="KW-1185">Reference proteome</keyword>
<dbReference type="InterPro" id="IPR041633">
    <property type="entry name" value="Polbeta"/>
</dbReference>
<dbReference type="OrthoDB" id="9816197at2"/>
<protein>
    <submittedName>
        <fullName evidence="2">DNA polymerase beta domain protein region</fullName>
    </submittedName>
</protein>
<accession>D5XD28</accession>
<reference evidence="2 3" key="1">
    <citation type="submission" date="2010-05" db="EMBL/GenBank/DDBJ databases">
        <title>Complete sequence of Thermincola sp. JR.</title>
        <authorList>
            <consortium name="US DOE Joint Genome Institute"/>
            <person name="Lucas S."/>
            <person name="Copeland A."/>
            <person name="Lapidus A."/>
            <person name="Cheng J.-F."/>
            <person name="Bruce D."/>
            <person name="Goodwin L."/>
            <person name="Pitluck S."/>
            <person name="Chertkov O."/>
            <person name="Detter J.C."/>
            <person name="Han C."/>
            <person name="Tapia R."/>
            <person name="Land M."/>
            <person name="Hauser L."/>
            <person name="Kyrpides N."/>
            <person name="Mikhailova N."/>
            <person name="Hazen T.C."/>
            <person name="Woyke T."/>
        </authorList>
    </citation>
    <scope>NUCLEOTIDE SEQUENCE [LARGE SCALE GENOMIC DNA]</scope>
    <source>
        <strain evidence="2 3">JR</strain>
    </source>
</reference>
<organism evidence="2 3">
    <name type="scientific">Thermincola potens (strain JR)</name>
    <dbReference type="NCBI Taxonomy" id="635013"/>
    <lineage>
        <taxon>Bacteria</taxon>
        <taxon>Bacillati</taxon>
        <taxon>Bacillota</taxon>
        <taxon>Clostridia</taxon>
        <taxon>Eubacteriales</taxon>
        <taxon>Thermincolaceae</taxon>
        <taxon>Thermincola</taxon>
    </lineage>
</organism>
<dbReference type="CDD" id="cd05403">
    <property type="entry name" value="NT_KNTase_like"/>
    <property type="match status" value="1"/>
</dbReference>
<dbReference type="STRING" id="635013.TherJR_2872"/>
<evidence type="ECO:0000313" key="3">
    <source>
        <dbReference type="Proteomes" id="UP000002377"/>
    </source>
</evidence>